<gene>
    <name evidence="1" type="ORF">PAN31117_03558</name>
</gene>
<dbReference type="AlphaFoldDB" id="A0A5E5AC72"/>
<sequence length="248" mass="27422">MASSTLSVPLSSPLTLTGHLACTLGDETTQKCRDAESEKALISVWGQVKDFFRGTHKEAAQRALFRLAQPKAMDEQVAAFAELLRYVEPEDMHRLHWHISSHEVLGFQVGDPVFAPAHDVVDYMKHTTWMDFEDSCHLLLSLRFDGHHVLTGGNDFGLPLHDLTDAPQCAVTVGRCQRQLSAMPTLLDALQIMRLHRDDEIPGLSARARAAINALMIEINGTGAPVSGEIGRNAEQLCKLATTLKDRY</sequence>
<dbReference type="Proteomes" id="UP000383122">
    <property type="component" value="Unassembled WGS sequence"/>
</dbReference>
<name>A0A5E5AC72_9BURK</name>
<proteinExistence type="predicted"/>
<evidence type="ECO:0000313" key="2">
    <source>
        <dbReference type="Proteomes" id="UP000383122"/>
    </source>
</evidence>
<dbReference type="RefSeq" id="WP_150739355.1">
    <property type="nucleotide sequence ID" value="NZ_CABPSP010000011.1"/>
</dbReference>
<organism evidence="1 2">
    <name type="scientific">Pandoraea anapnoica</name>
    <dbReference type="NCBI Taxonomy" id="2508301"/>
    <lineage>
        <taxon>Bacteria</taxon>
        <taxon>Pseudomonadati</taxon>
        <taxon>Pseudomonadota</taxon>
        <taxon>Betaproteobacteria</taxon>
        <taxon>Burkholderiales</taxon>
        <taxon>Burkholderiaceae</taxon>
        <taxon>Pandoraea</taxon>
    </lineage>
</organism>
<dbReference type="EMBL" id="CABPSP010000011">
    <property type="protein sequence ID" value="VVE70113.1"/>
    <property type="molecule type" value="Genomic_DNA"/>
</dbReference>
<keyword evidence="2" id="KW-1185">Reference proteome</keyword>
<reference evidence="1 2" key="1">
    <citation type="submission" date="2019-08" db="EMBL/GenBank/DDBJ databases">
        <authorList>
            <person name="Peeters C."/>
        </authorList>
    </citation>
    <scope>NUCLEOTIDE SEQUENCE [LARGE SCALE GENOMIC DNA]</scope>
    <source>
        <strain evidence="1 2">LMG 31117</strain>
    </source>
</reference>
<dbReference type="Gene3D" id="3.30.2440.10">
    <property type="entry name" value="Secreted effector protein SifA"/>
    <property type="match status" value="1"/>
</dbReference>
<evidence type="ECO:0000313" key="1">
    <source>
        <dbReference type="EMBL" id="VVE70113.1"/>
    </source>
</evidence>
<protein>
    <submittedName>
        <fullName evidence="1">Uncharacterized protein</fullName>
    </submittedName>
</protein>
<dbReference type="OrthoDB" id="8938174at2"/>
<accession>A0A5E5AC72</accession>